<reference evidence="2" key="1">
    <citation type="journal article" date="2011" name="J. Bacteriol.">
        <title>Genome sequences of eight morphologically diverse alphaproteobacteria.</title>
        <authorList>
            <consortium name="US DOE Joint Genome Institute"/>
            <person name="Brown P.J."/>
            <person name="Kysela D.T."/>
            <person name="Buechlein A."/>
            <person name="Hemmerich C."/>
            <person name="Brun Y.V."/>
        </authorList>
    </citation>
    <scope>NUCLEOTIDE SEQUENCE [LARGE SCALE GENOMIC DNA]</scope>
    <source>
        <strain evidence="2">ATCC 51888 / DSM 1869 / NCIB 11706 / TK 0415</strain>
    </source>
</reference>
<accession>D8JS01</accession>
<organism evidence="1 2">
    <name type="scientific">Hyphomicrobium denitrificans (strain ATCC 51888 / DSM 1869 / NCIMB 11706 / TK 0415)</name>
    <dbReference type="NCBI Taxonomy" id="582899"/>
    <lineage>
        <taxon>Bacteria</taxon>
        <taxon>Pseudomonadati</taxon>
        <taxon>Pseudomonadota</taxon>
        <taxon>Alphaproteobacteria</taxon>
        <taxon>Hyphomicrobiales</taxon>
        <taxon>Hyphomicrobiaceae</taxon>
        <taxon>Hyphomicrobium</taxon>
    </lineage>
</organism>
<dbReference type="STRING" id="582899.Hden_2422"/>
<dbReference type="EMBL" id="CP002083">
    <property type="protein sequence ID" value="ADJ24219.1"/>
    <property type="molecule type" value="Genomic_DNA"/>
</dbReference>
<gene>
    <name evidence="1" type="ordered locus">Hden_2422</name>
</gene>
<evidence type="ECO:0000313" key="2">
    <source>
        <dbReference type="Proteomes" id="UP000002033"/>
    </source>
</evidence>
<evidence type="ECO:0008006" key="3">
    <source>
        <dbReference type="Google" id="ProtNLM"/>
    </source>
</evidence>
<keyword evidence="2" id="KW-1185">Reference proteome</keyword>
<sequence precursor="true">MQGVKGLILLSVIATAVAVSACRREAEHVPLKLGGPTASSQAVR</sequence>
<dbReference type="HOGENOM" id="CLU_217970_0_0_5"/>
<name>D8JS01_HYPDA</name>
<dbReference type="PROSITE" id="PS51257">
    <property type="entry name" value="PROKAR_LIPOPROTEIN"/>
    <property type="match status" value="1"/>
</dbReference>
<proteinExistence type="predicted"/>
<protein>
    <recommendedName>
        <fullName evidence="3">Lipoprotein</fullName>
    </recommendedName>
</protein>
<dbReference type="Proteomes" id="UP000002033">
    <property type="component" value="Chromosome"/>
</dbReference>
<dbReference type="KEGG" id="hdn:Hden_2422"/>
<dbReference type="AlphaFoldDB" id="D8JS01"/>
<evidence type="ECO:0000313" key="1">
    <source>
        <dbReference type="EMBL" id="ADJ24219.1"/>
    </source>
</evidence>